<dbReference type="PANTHER" id="PTHR43143">
    <property type="entry name" value="METALLOPHOSPHOESTERASE, CALCINEURIN SUPERFAMILY"/>
    <property type="match status" value="1"/>
</dbReference>
<dbReference type="Proteomes" id="UP000414136">
    <property type="component" value="Unassembled WGS sequence"/>
</dbReference>
<dbReference type="GO" id="GO:0016787">
    <property type="term" value="F:hydrolase activity"/>
    <property type="evidence" value="ECO:0007669"/>
    <property type="project" value="InterPro"/>
</dbReference>
<name>A0A5E4ZM35_9BURK</name>
<dbReference type="InterPro" id="IPR004843">
    <property type="entry name" value="Calcineurin-like_PHP"/>
</dbReference>
<evidence type="ECO:0000313" key="3">
    <source>
        <dbReference type="EMBL" id="VVE61707.1"/>
    </source>
</evidence>
<evidence type="ECO:0000259" key="2">
    <source>
        <dbReference type="Pfam" id="PF00149"/>
    </source>
</evidence>
<organism evidence="3 4">
    <name type="scientific">Pandoraea captiosa</name>
    <dbReference type="NCBI Taxonomy" id="2508302"/>
    <lineage>
        <taxon>Bacteria</taxon>
        <taxon>Pseudomonadati</taxon>
        <taxon>Pseudomonadota</taxon>
        <taxon>Betaproteobacteria</taxon>
        <taxon>Burkholderiales</taxon>
        <taxon>Burkholderiaceae</taxon>
        <taxon>Pandoraea</taxon>
    </lineage>
</organism>
<sequence>MSRRAQREDSAALGEGTTPPMSPSMSPLMSPLMSRRRAMTCLAWAGAGILWTLDGGVPRGVSLGGAQASAAQPGSSAIAGFSGNTLSFVQISDSHIGFNKAPNPDPAATLQAAIERIRSAAQRPAFMLHTGDVSHLSRPEEFDIAQQIVNGAGLETHYVPGEHDVIGDDGRAFFSRFSARVSARASARLSGVSPENRGAGWYSFDQQGVHFIALVNVLNLKAGGMGYLGDTQLEWLAADLKGRTHSTPLVVFAHMPLWSVYPAWGWGTDDGDRALALLRPFGSVTVLNGHIHQVLQKVEGSVRLQTAMSTAFPQPAPGVGPGPGPLKVEASQLGRTLGIRRVDFTSLDGAPSLGDATLAS</sequence>
<dbReference type="InterPro" id="IPR051918">
    <property type="entry name" value="STPP_CPPED1"/>
</dbReference>
<dbReference type="InterPro" id="IPR029052">
    <property type="entry name" value="Metallo-depent_PP-like"/>
</dbReference>
<dbReference type="SUPFAM" id="SSF56300">
    <property type="entry name" value="Metallo-dependent phosphatases"/>
    <property type="match status" value="1"/>
</dbReference>
<gene>
    <name evidence="3" type="ORF">PCA31118_00682</name>
</gene>
<keyword evidence="4" id="KW-1185">Reference proteome</keyword>
<protein>
    <submittedName>
        <fullName evidence="3">Metallophosphoesterase</fullName>
    </submittedName>
</protein>
<evidence type="ECO:0000256" key="1">
    <source>
        <dbReference type="SAM" id="MobiDB-lite"/>
    </source>
</evidence>
<evidence type="ECO:0000313" key="4">
    <source>
        <dbReference type="Proteomes" id="UP000414136"/>
    </source>
</evidence>
<dbReference type="Pfam" id="PF00149">
    <property type="entry name" value="Metallophos"/>
    <property type="match status" value="1"/>
</dbReference>
<feature type="domain" description="Calcineurin-like phosphoesterase" evidence="2">
    <location>
        <begin position="87"/>
        <end position="293"/>
    </location>
</feature>
<feature type="region of interest" description="Disordered" evidence="1">
    <location>
        <begin position="1"/>
        <end position="29"/>
    </location>
</feature>
<dbReference type="EMBL" id="CABPSQ010000001">
    <property type="protein sequence ID" value="VVE61707.1"/>
    <property type="molecule type" value="Genomic_DNA"/>
</dbReference>
<feature type="compositionally biased region" description="Basic and acidic residues" evidence="1">
    <location>
        <begin position="1"/>
        <end position="10"/>
    </location>
</feature>
<dbReference type="AlphaFoldDB" id="A0A5E4ZM35"/>
<proteinExistence type="predicted"/>
<dbReference type="PANTHER" id="PTHR43143:SF6">
    <property type="entry name" value="BLL3016 PROTEIN"/>
    <property type="match status" value="1"/>
</dbReference>
<dbReference type="Gene3D" id="3.60.21.10">
    <property type="match status" value="1"/>
</dbReference>
<accession>A0A5E4ZM35</accession>
<reference evidence="3 4" key="1">
    <citation type="submission" date="2019-08" db="EMBL/GenBank/DDBJ databases">
        <authorList>
            <person name="Peeters C."/>
        </authorList>
    </citation>
    <scope>NUCLEOTIDE SEQUENCE [LARGE SCALE GENOMIC DNA]</scope>
    <source>
        <strain evidence="3 4">LMG 31118</strain>
    </source>
</reference>